<reference evidence="1" key="1">
    <citation type="submission" date="2021-03" db="EMBL/GenBank/DDBJ databases">
        <authorList>
            <person name="Jaffe A."/>
        </authorList>
    </citation>
    <scope>NUCLEOTIDE SEQUENCE</scope>
    <source>
        <strain evidence="1">RIFCSPLOWO2_01_FULL_AR10_48_17</strain>
    </source>
</reference>
<organism evidence="1 2">
    <name type="scientific">Candidatus Iainarchaeum sp</name>
    <dbReference type="NCBI Taxonomy" id="3101447"/>
    <lineage>
        <taxon>Archaea</taxon>
        <taxon>Candidatus Iainarchaeota</taxon>
        <taxon>Candidatus Iainarchaeia</taxon>
        <taxon>Candidatus Iainarchaeales</taxon>
        <taxon>Candidatus Iainarchaeaceae</taxon>
        <taxon>Candidatus Iainarchaeum</taxon>
    </lineage>
</organism>
<name>A0A8T4L6F7_9ARCH</name>
<proteinExistence type="predicted"/>
<dbReference type="Proteomes" id="UP000675968">
    <property type="component" value="Unassembled WGS sequence"/>
</dbReference>
<protein>
    <submittedName>
        <fullName evidence="1">Uncharacterized protein</fullName>
    </submittedName>
</protein>
<evidence type="ECO:0000313" key="1">
    <source>
        <dbReference type="EMBL" id="MBS3062144.1"/>
    </source>
</evidence>
<sequence>MHHRKVFLFGLLLAGILLSGCISQTSFDQEFPKVRAIMERNGAFFPKTLVPPSIDLINRTQFELEAYKSALVKQPESQDKKAVNAFLTAHNHLLEMQKQFLEGGTETSLTDFTLISCEKGSNLSKAITHYELAAVQADLAEKNFAAFENAFSVYAGKTEIDYTDLENELKTSKATFLELKSANQKLCS</sequence>
<accession>A0A8T4L6F7</accession>
<gene>
    <name evidence="1" type="ORF">J4215_06180</name>
</gene>
<comment type="caution">
    <text evidence="1">The sequence shown here is derived from an EMBL/GenBank/DDBJ whole genome shotgun (WGS) entry which is preliminary data.</text>
</comment>
<evidence type="ECO:0000313" key="2">
    <source>
        <dbReference type="Proteomes" id="UP000675968"/>
    </source>
</evidence>
<dbReference type="PROSITE" id="PS51257">
    <property type="entry name" value="PROKAR_LIPOPROTEIN"/>
    <property type="match status" value="1"/>
</dbReference>
<dbReference type="EMBL" id="JAGVWC010000012">
    <property type="protein sequence ID" value="MBS3062144.1"/>
    <property type="molecule type" value="Genomic_DNA"/>
</dbReference>
<reference evidence="1" key="2">
    <citation type="submission" date="2021-05" db="EMBL/GenBank/DDBJ databases">
        <title>Protein family content uncovers lineage relationships and bacterial pathway maintenance mechanisms in DPANN archaea.</title>
        <authorList>
            <person name="Castelle C.J."/>
            <person name="Meheust R."/>
            <person name="Jaffe A.L."/>
            <person name="Seitz K."/>
            <person name="Gong X."/>
            <person name="Baker B.J."/>
            <person name="Banfield J.F."/>
        </authorList>
    </citation>
    <scope>NUCLEOTIDE SEQUENCE</scope>
    <source>
        <strain evidence="1">RIFCSPLOWO2_01_FULL_AR10_48_17</strain>
    </source>
</reference>
<dbReference type="AlphaFoldDB" id="A0A8T4L6F7"/>